<keyword evidence="2" id="KW-0507">mRNA processing</keyword>
<dbReference type="InterPro" id="IPR035979">
    <property type="entry name" value="RBD_domain_sf"/>
</dbReference>
<dbReference type="CDD" id="cd00590">
    <property type="entry name" value="RRM_SF"/>
    <property type="match status" value="1"/>
</dbReference>
<dbReference type="SUPFAM" id="SSF54928">
    <property type="entry name" value="RNA-binding domain, RBD"/>
    <property type="match status" value="1"/>
</dbReference>
<keyword evidence="4 6" id="KW-0694">RNA-binding</keyword>
<dbReference type="Gene3D" id="3.30.70.330">
    <property type="match status" value="1"/>
</dbReference>
<comment type="caution">
    <text evidence="9">The sequence shown here is derived from an EMBL/GenBank/DDBJ whole genome shotgun (WGS) entry which is preliminary data.</text>
</comment>
<evidence type="ECO:0000313" key="9">
    <source>
        <dbReference type="EMBL" id="CAF3818694.1"/>
    </source>
</evidence>
<dbReference type="Pfam" id="PF00076">
    <property type="entry name" value="RRM_1"/>
    <property type="match status" value="1"/>
</dbReference>
<evidence type="ECO:0000256" key="3">
    <source>
        <dbReference type="ARBA" id="ARBA00022737"/>
    </source>
</evidence>
<name>A0A8S2JY62_9BILA</name>
<dbReference type="InterPro" id="IPR000504">
    <property type="entry name" value="RRM_dom"/>
</dbReference>
<gene>
    <name evidence="9" type="ORF">SMN809_LOCUS2155</name>
</gene>
<organism evidence="9 10">
    <name type="scientific">Rotaria magnacalcarata</name>
    <dbReference type="NCBI Taxonomy" id="392030"/>
    <lineage>
        <taxon>Eukaryota</taxon>
        <taxon>Metazoa</taxon>
        <taxon>Spiralia</taxon>
        <taxon>Gnathifera</taxon>
        <taxon>Rotifera</taxon>
        <taxon>Eurotatoria</taxon>
        <taxon>Bdelloidea</taxon>
        <taxon>Philodinida</taxon>
        <taxon>Philodinidae</taxon>
        <taxon>Rotaria</taxon>
    </lineage>
</organism>
<dbReference type="PANTHER" id="PTHR23003">
    <property type="entry name" value="RNA RECOGNITION MOTIF RRM DOMAIN CONTAINING PROTEIN"/>
    <property type="match status" value="1"/>
</dbReference>
<keyword evidence="5" id="KW-0539">Nucleus</keyword>
<sequence>MELSSMLTTTLQFQYCLMGATVAAELSIPLINKSCWLACMRSSNGPSKLFVGDIGNNRKSDLNRLFSKYGEISTIYIDDNKHFGFVEFTSPSDAQRALRHTNNKTVNGSRLRVEYAKSDKASRDNRPPVVRERSPASTLFNHLQVTANRLPSMQAIRQSYYQYHPATMMTSSVMPRGRSLTPPSLKQNARLSSINHLRTQDFYPPVYPLHSAVYPDSAYCRTYGDPYLMQRLPPPSYLPPVPSPPPPSSLSSYRNMYSSSGHHRNPPETSHNRTRQSRSRGGRRSSTSRKNPSSRERERKRKRQSSSSSSSSEEPRERGPQTPPPSHRAKKRSRSGSAENVSTSEQKSASDSSSEDETSENKQSKCKRFQDNDSSRKHSKRKIRR</sequence>
<evidence type="ECO:0000256" key="2">
    <source>
        <dbReference type="ARBA" id="ARBA00022664"/>
    </source>
</evidence>
<dbReference type="InterPro" id="IPR012677">
    <property type="entry name" value="Nucleotide-bd_a/b_plait_sf"/>
</dbReference>
<evidence type="ECO:0000256" key="1">
    <source>
        <dbReference type="ARBA" id="ARBA00004123"/>
    </source>
</evidence>
<dbReference type="SMART" id="SM00360">
    <property type="entry name" value="RRM"/>
    <property type="match status" value="1"/>
</dbReference>
<dbReference type="EMBL" id="CAJOBI010000380">
    <property type="protein sequence ID" value="CAF3818694.1"/>
    <property type="molecule type" value="Genomic_DNA"/>
</dbReference>
<dbReference type="PANTHER" id="PTHR23003:SF62">
    <property type="entry name" value="SERINE_ARGININE (SR)-TYPE SHUTTLING MRNA BINDING PROTEIN NPL3"/>
    <property type="match status" value="1"/>
</dbReference>
<dbReference type="AlphaFoldDB" id="A0A8S2JY62"/>
<feature type="region of interest" description="Disordered" evidence="7">
    <location>
        <begin position="238"/>
        <end position="385"/>
    </location>
</feature>
<dbReference type="PROSITE" id="PS50102">
    <property type="entry name" value="RRM"/>
    <property type="match status" value="1"/>
</dbReference>
<evidence type="ECO:0000256" key="5">
    <source>
        <dbReference type="ARBA" id="ARBA00023242"/>
    </source>
</evidence>
<reference evidence="9" key="1">
    <citation type="submission" date="2021-02" db="EMBL/GenBank/DDBJ databases">
        <authorList>
            <person name="Nowell W R."/>
        </authorList>
    </citation>
    <scope>NUCLEOTIDE SEQUENCE</scope>
</reference>
<dbReference type="InterPro" id="IPR050374">
    <property type="entry name" value="RRT5_SRSF_SR"/>
</dbReference>
<evidence type="ECO:0000259" key="8">
    <source>
        <dbReference type="PROSITE" id="PS50102"/>
    </source>
</evidence>
<feature type="compositionally biased region" description="Basic and acidic residues" evidence="7">
    <location>
        <begin position="359"/>
        <end position="376"/>
    </location>
</feature>
<proteinExistence type="predicted"/>
<evidence type="ECO:0000256" key="7">
    <source>
        <dbReference type="SAM" id="MobiDB-lite"/>
    </source>
</evidence>
<feature type="compositionally biased region" description="Low complexity" evidence="7">
    <location>
        <begin position="249"/>
        <end position="260"/>
    </location>
</feature>
<dbReference type="GO" id="GO:0003729">
    <property type="term" value="F:mRNA binding"/>
    <property type="evidence" value="ECO:0007669"/>
    <property type="project" value="TreeGrafter"/>
</dbReference>
<dbReference type="GO" id="GO:0005634">
    <property type="term" value="C:nucleus"/>
    <property type="evidence" value="ECO:0007669"/>
    <property type="project" value="UniProtKB-SubCell"/>
</dbReference>
<evidence type="ECO:0000256" key="6">
    <source>
        <dbReference type="PROSITE-ProRule" id="PRU00176"/>
    </source>
</evidence>
<keyword evidence="3" id="KW-0677">Repeat</keyword>
<dbReference type="Proteomes" id="UP000676336">
    <property type="component" value="Unassembled WGS sequence"/>
</dbReference>
<feature type="compositionally biased region" description="Low complexity" evidence="7">
    <location>
        <begin position="342"/>
        <end position="352"/>
    </location>
</feature>
<protein>
    <recommendedName>
        <fullName evidence="8">RRM domain-containing protein</fullName>
    </recommendedName>
</protein>
<feature type="compositionally biased region" description="Basic residues" evidence="7">
    <location>
        <begin position="272"/>
        <end position="287"/>
    </location>
</feature>
<feature type="compositionally biased region" description="Pro residues" evidence="7">
    <location>
        <begin position="238"/>
        <end position="248"/>
    </location>
</feature>
<feature type="domain" description="RRM" evidence="8">
    <location>
        <begin position="47"/>
        <end position="118"/>
    </location>
</feature>
<dbReference type="GO" id="GO:0005737">
    <property type="term" value="C:cytoplasm"/>
    <property type="evidence" value="ECO:0007669"/>
    <property type="project" value="TreeGrafter"/>
</dbReference>
<evidence type="ECO:0000256" key="4">
    <source>
        <dbReference type="ARBA" id="ARBA00022884"/>
    </source>
</evidence>
<comment type="subcellular location">
    <subcellularLocation>
        <location evidence="1">Nucleus</location>
    </subcellularLocation>
</comment>
<dbReference type="GO" id="GO:0006397">
    <property type="term" value="P:mRNA processing"/>
    <property type="evidence" value="ECO:0007669"/>
    <property type="project" value="UniProtKB-KW"/>
</dbReference>
<accession>A0A8S2JY62</accession>
<evidence type="ECO:0000313" key="10">
    <source>
        <dbReference type="Proteomes" id="UP000676336"/>
    </source>
</evidence>